<comment type="caution">
    <text evidence="2">The sequence shown here is derived from an EMBL/GenBank/DDBJ whole genome shotgun (WGS) entry which is preliminary data.</text>
</comment>
<keyword evidence="3" id="KW-1185">Reference proteome</keyword>
<dbReference type="EMBL" id="JXNT01000002">
    <property type="protein sequence ID" value="ODM21412.1"/>
    <property type="molecule type" value="Genomic_DNA"/>
</dbReference>
<name>A0A1E3BK99_ASPCR</name>
<dbReference type="VEuPathDB" id="FungiDB:SI65_02255"/>
<proteinExistence type="predicted"/>
<evidence type="ECO:0000313" key="3">
    <source>
        <dbReference type="Proteomes" id="UP000094569"/>
    </source>
</evidence>
<dbReference type="OrthoDB" id="10016792at2759"/>
<reference evidence="2 3" key="1">
    <citation type="journal article" date="2016" name="BMC Genomics">
        <title>Comparative genomic and transcriptomic analyses of the Fuzhuan brick tea-fermentation fungus Aspergillus cristatus.</title>
        <authorList>
            <person name="Ge Y."/>
            <person name="Wang Y."/>
            <person name="Liu Y."/>
            <person name="Tan Y."/>
            <person name="Ren X."/>
            <person name="Zhang X."/>
            <person name="Hyde K.D."/>
            <person name="Liu Y."/>
            <person name="Liu Z."/>
        </authorList>
    </citation>
    <scope>NUCLEOTIDE SEQUENCE [LARGE SCALE GENOMIC DNA]</scope>
    <source>
        <strain evidence="2 3">GZAAS20.1005</strain>
    </source>
</reference>
<dbReference type="Proteomes" id="UP000094569">
    <property type="component" value="Unassembled WGS sequence"/>
</dbReference>
<evidence type="ECO:0000313" key="2">
    <source>
        <dbReference type="EMBL" id="ODM21412.1"/>
    </source>
</evidence>
<dbReference type="AlphaFoldDB" id="A0A1E3BK99"/>
<dbReference type="STRING" id="573508.A0A1E3BK99"/>
<gene>
    <name evidence="2" type="ORF">SI65_02255</name>
</gene>
<feature type="compositionally biased region" description="Basic and acidic residues" evidence="1">
    <location>
        <begin position="144"/>
        <end position="156"/>
    </location>
</feature>
<evidence type="ECO:0008006" key="4">
    <source>
        <dbReference type="Google" id="ProtNLM"/>
    </source>
</evidence>
<sequence>MGTRVLPDNNYAYYSKDKVTIILSTGKYTIDDKFKFTTDICLVYAEEIEITSDITARGKSIGLFCHTLTITNRVTILVSGENGTAGKNGVDQDGGQGGNGADSGNIWVCVQSLAKNNNPFHTLEIKAYGGDGGRGGDSTVSQLGDKEKGDKKKVETKGGNGGNGGNGGDIELLFGTAEMDDALVVIDIRKRSWAEQAVCLTEPVLSNSLPEYISHEDKQLLELLKALIDVLRTLASQLETLSRLGNTEEIRKSASSLMQEVYTNLSTVGTGPKNVTTDTINSLKDVISKVCSVNAQLLDLDASKVLAEVKTAIAMVTPQVESELDFLIENLEEVIRSTLYDSLEPLRRISKMNSKGAGGAGGIGSKYGARGIDAQKNGKSIAKNIHFKGTKSDVDVLQAYIFPEQCQMLLNKADEYFFSSDMNHWNNASALYDTLLGRLQILKAFEDNQNSNSGLYQALEYLETGLNITNNPVAQLNSIREQARSRRNRLLLGQDMFGHVDNWVPRLSFGFYAQSVVERFSVLELAENLTVTYEEAFEKNNDVLRIVDQGISSMASAQKEAEAKIDLLTSRNGPLISGIYKISFLTMDIKLKRQIVKDKLASIQFTDKTDRMSPLLDAFSTLISTKLELSSFIDLAKKGYETYQKLGPSTAENMKGDAVKKEYIIDQLAQCGDTLDSLEKALKTKKNNQIAIDDPGAIKVIGTAADIEKILREFKNAIPEKERKGVEGALDDYVAMTLNRNNAILDYNASIQLLLEACHAREYSKSQGDRLGQRKLQLDPNTPAIVFWLRKTRDNIRLDLMQRLNYESRAIRFWGLQKHLDYSSPGPLQSVLHLRDGQLRLNNAFESSLNNYASNIRVTWPRGEDDQGLFYELKDAELQALKHRRTNSDGDKGSYHVSIQLEPGADPFGPGRADVRINQVRLWLLGVKLAEDNAQRKRLMVNITHTGNEILEDASRQKLEFAHDTVNIQFEYDTARVQTEDDFSTKVVFSRQGIESNWSGGDTPPTASTFAAIGPFTVWRFSIRESENRGLDMGSVSAAFVEFRGANQPFLADEAKE</sequence>
<organism evidence="2 3">
    <name type="scientific">Aspergillus cristatus</name>
    <name type="common">Chinese Fuzhuan brick tea-fermentation fungus</name>
    <name type="synonym">Eurotium cristatum</name>
    <dbReference type="NCBI Taxonomy" id="573508"/>
    <lineage>
        <taxon>Eukaryota</taxon>
        <taxon>Fungi</taxon>
        <taxon>Dikarya</taxon>
        <taxon>Ascomycota</taxon>
        <taxon>Pezizomycotina</taxon>
        <taxon>Eurotiomycetes</taxon>
        <taxon>Eurotiomycetidae</taxon>
        <taxon>Eurotiales</taxon>
        <taxon>Aspergillaceae</taxon>
        <taxon>Aspergillus</taxon>
        <taxon>Aspergillus subgen. Aspergillus</taxon>
    </lineage>
</organism>
<evidence type="ECO:0000256" key="1">
    <source>
        <dbReference type="SAM" id="MobiDB-lite"/>
    </source>
</evidence>
<accession>A0A1E3BK99</accession>
<protein>
    <recommendedName>
        <fullName evidence="4">Serine protein kinase</fullName>
    </recommendedName>
</protein>
<feature type="region of interest" description="Disordered" evidence="1">
    <location>
        <begin position="132"/>
        <end position="165"/>
    </location>
</feature>